<evidence type="ECO:0000259" key="6">
    <source>
        <dbReference type="PROSITE" id="PS51021"/>
    </source>
</evidence>
<dbReference type="SUPFAM" id="SSF48350">
    <property type="entry name" value="GTPase activation domain, GAP"/>
    <property type="match status" value="1"/>
</dbReference>
<keyword evidence="2" id="KW-0597">Phosphoprotein</keyword>
<dbReference type="SMART" id="SM00324">
    <property type="entry name" value="RhoGAP"/>
    <property type="match status" value="1"/>
</dbReference>
<sequence>MRYKLIADQKVGRANKNEVLNEELLQVEKHMEHVKAACQTTCKKLSQCMQTHGAGDYEKRLKRLPETILAQSMQESSKSLLSEANSNHLLGNALKVCAEAQLGIAKEKAIYEMFIDEHIISPLQTLVETEIPGVLRQRERLKRLVLDRDNALQNHQKAHKAQFNPGVNLQQTTAKADSLRDEYDQAVIRMEQCKDQLVTEMFEYLSKEAGHGQRMSDFHAKELDYHKKCVSLLEKLEPELKAVQDNAIMKSSFGRSLSEHLKCADREIAGPLEACVLCLLELGLKEEGLFRIAGGATKLRKFRALVDGGVLDLAAYDAQDDIHAVAGALKQYLRELPDPLLTHYLYNDFLKCSSIQDNDKRLQEIWTVIEKLPAENKANFRYLVKFCAVVAANQDLNKMSASNLALVLAPNLLWSNISDIGKQMMESNLITNIIELIITYSDWFFPGEIDFVVTPNATSYNFNNKDNNSMSNEMKPHAQSQPVPLSPNSSSKQTHSRNSSSDFDQVGGGYNTTGRLKKQKQKSKAPPPPQIQTSKTHERTKSSPPIISAPISPPPTNGIARPPIAAKRTSMRKPQMPPPQPPPPSEDITPISEEQASGNGKVPKAKPRPPARKHFSDPPPPVRIQDVDLSNPTELCDDPESPPMPNLPPPPLPSELDIGASLTSELKLPDAEDLPEDDGVELTQL</sequence>
<dbReference type="SMART" id="SM00721">
    <property type="entry name" value="BAR"/>
    <property type="match status" value="1"/>
</dbReference>
<dbReference type="Gene3D" id="1.20.1270.60">
    <property type="entry name" value="Arfaptin homology (AH) domain/BAR domain"/>
    <property type="match status" value="1"/>
</dbReference>
<dbReference type="PANTHER" id="PTHR14130:SF14">
    <property type="entry name" value="RHO GTPASE-ACTIVATING PROTEIN 92B"/>
    <property type="match status" value="1"/>
</dbReference>
<dbReference type="Proteomes" id="UP001642483">
    <property type="component" value="Unassembled WGS sequence"/>
</dbReference>
<dbReference type="EMBL" id="CAWYQH010000152">
    <property type="protein sequence ID" value="CAK8696079.1"/>
    <property type="molecule type" value="Genomic_DNA"/>
</dbReference>
<feature type="coiled-coil region" evidence="3">
    <location>
        <begin position="169"/>
        <end position="196"/>
    </location>
</feature>
<dbReference type="Gene3D" id="1.10.555.10">
    <property type="entry name" value="Rho GTPase activation protein"/>
    <property type="match status" value="1"/>
</dbReference>
<dbReference type="PROSITE" id="PS50238">
    <property type="entry name" value="RHOGAP"/>
    <property type="match status" value="1"/>
</dbReference>
<evidence type="ECO:0000313" key="8">
    <source>
        <dbReference type="Proteomes" id="UP001642483"/>
    </source>
</evidence>
<dbReference type="CDD" id="cd07595">
    <property type="entry name" value="BAR_RhoGAP_Rich-like"/>
    <property type="match status" value="1"/>
</dbReference>
<keyword evidence="3" id="KW-0175">Coiled coil</keyword>
<feature type="domain" description="BAR" evidence="6">
    <location>
        <begin position="9"/>
        <end position="249"/>
    </location>
</feature>
<proteinExistence type="predicted"/>
<feature type="compositionally biased region" description="Pro residues" evidence="4">
    <location>
        <begin position="641"/>
        <end position="653"/>
    </location>
</feature>
<organism evidence="7 8">
    <name type="scientific">Clavelina lepadiformis</name>
    <name type="common">Light-bulb sea squirt</name>
    <name type="synonym">Ascidia lepadiformis</name>
    <dbReference type="NCBI Taxonomy" id="159417"/>
    <lineage>
        <taxon>Eukaryota</taxon>
        <taxon>Metazoa</taxon>
        <taxon>Chordata</taxon>
        <taxon>Tunicata</taxon>
        <taxon>Ascidiacea</taxon>
        <taxon>Aplousobranchia</taxon>
        <taxon>Clavelinidae</taxon>
        <taxon>Clavelina</taxon>
    </lineage>
</organism>
<feature type="region of interest" description="Disordered" evidence="4">
    <location>
        <begin position="464"/>
        <end position="685"/>
    </location>
</feature>
<keyword evidence="8" id="KW-1185">Reference proteome</keyword>
<dbReference type="InterPro" id="IPR008936">
    <property type="entry name" value="Rho_GTPase_activation_prot"/>
</dbReference>
<accession>A0ABP0GZ70</accession>
<feature type="compositionally biased region" description="Acidic residues" evidence="4">
    <location>
        <begin position="671"/>
        <end position="685"/>
    </location>
</feature>
<dbReference type="SUPFAM" id="SSF103657">
    <property type="entry name" value="BAR/IMD domain-like"/>
    <property type="match status" value="1"/>
</dbReference>
<evidence type="ECO:0000259" key="5">
    <source>
        <dbReference type="PROSITE" id="PS50238"/>
    </source>
</evidence>
<dbReference type="Pfam" id="PF03114">
    <property type="entry name" value="BAR"/>
    <property type="match status" value="1"/>
</dbReference>
<feature type="compositionally biased region" description="Basic residues" evidence="4">
    <location>
        <begin position="603"/>
        <end position="613"/>
    </location>
</feature>
<dbReference type="PROSITE" id="PS51021">
    <property type="entry name" value="BAR"/>
    <property type="match status" value="1"/>
</dbReference>
<feature type="compositionally biased region" description="Polar residues" evidence="4">
    <location>
        <begin position="478"/>
        <end position="503"/>
    </location>
</feature>
<evidence type="ECO:0000256" key="3">
    <source>
        <dbReference type="SAM" id="Coils"/>
    </source>
</evidence>
<evidence type="ECO:0008006" key="9">
    <source>
        <dbReference type="Google" id="ProtNLM"/>
    </source>
</evidence>
<gene>
    <name evidence="7" type="ORF">CVLEPA_LOCUS29268</name>
</gene>
<dbReference type="InterPro" id="IPR027267">
    <property type="entry name" value="AH/BAR_dom_sf"/>
</dbReference>
<dbReference type="Pfam" id="PF00620">
    <property type="entry name" value="RhoGAP"/>
    <property type="match status" value="1"/>
</dbReference>
<reference evidence="7 8" key="1">
    <citation type="submission" date="2024-02" db="EMBL/GenBank/DDBJ databases">
        <authorList>
            <person name="Daric V."/>
            <person name="Darras S."/>
        </authorList>
    </citation>
    <scope>NUCLEOTIDE SEQUENCE [LARGE SCALE GENOMIC DNA]</scope>
</reference>
<name>A0ABP0GZ70_CLALP</name>
<feature type="compositionally biased region" description="Pro residues" evidence="4">
    <location>
        <begin position="575"/>
        <end position="585"/>
    </location>
</feature>
<evidence type="ECO:0000256" key="2">
    <source>
        <dbReference type="ARBA" id="ARBA00022553"/>
    </source>
</evidence>
<dbReference type="InterPro" id="IPR004148">
    <property type="entry name" value="BAR_dom"/>
</dbReference>
<dbReference type="InterPro" id="IPR047165">
    <property type="entry name" value="RHG17/44/SH3BP1-like"/>
</dbReference>
<dbReference type="PANTHER" id="PTHR14130">
    <property type="entry name" value="3BP-1 RELATED RHOGAP"/>
    <property type="match status" value="1"/>
</dbReference>
<evidence type="ECO:0000313" key="7">
    <source>
        <dbReference type="EMBL" id="CAK8696079.1"/>
    </source>
</evidence>
<protein>
    <recommendedName>
        <fullName evidence="9">Rho GTPase-activating protein 17</fullName>
    </recommendedName>
</protein>
<keyword evidence="1" id="KW-0343">GTPase activation</keyword>
<comment type="caution">
    <text evidence="7">The sequence shown here is derived from an EMBL/GenBank/DDBJ whole genome shotgun (WGS) entry which is preliminary data.</text>
</comment>
<dbReference type="InterPro" id="IPR000198">
    <property type="entry name" value="RhoGAP_dom"/>
</dbReference>
<evidence type="ECO:0000256" key="1">
    <source>
        <dbReference type="ARBA" id="ARBA00022468"/>
    </source>
</evidence>
<feature type="domain" description="Rho-GAP" evidence="5">
    <location>
        <begin position="255"/>
        <end position="445"/>
    </location>
</feature>
<evidence type="ECO:0000256" key="4">
    <source>
        <dbReference type="SAM" id="MobiDB-lite"/>
    </source>
</evidence>